<dbReference type="GO" id="GO:0006401">
    <property type="term" value="P:RNA catabolic process"/>
    <property type="evidence" value="ECO:0007669"/>
    <property type="project" value="InterPro"/>
</dbReference>
<dbReference type="SUPFAM" id="SSF48452">
    <property type="entry name" value="TPR-like"/>
    <property type="match status" value="1"/>
</dbReference>
<feature type="region of interest" description="Disordered" evidence="4">
    <location>
        <begin position="212"/>
        <end position="237"/>
    </location>
</feature>
<dbReference type="Pfam" id="PF13432">
    <property type="entry name" value="TPR_16"/>
    <property type="match status" value="1"/>
</dbReference>
<gene>
    <name evidence="6" type="ORF">BN873_350009</name>
</gene>
<dbReference type="AlphaFoldDB" id="W6MDE8"/>
<evidence type="ECO:0000256" key="4">
    <source>
        <dbReference type="SAM" id="MobiDB-lite"/>
    </source>
</evidence>
<feature type="repeat" description="TPR" evidence="3">
    <location>
        <begin position="70"/>
        <end position="103"/>
    </location>
</feature>
<organism evidence="6 7">
    <name type="scientific">Candidatus Competibacter denitrificans Run_A_D11</name>
    <dbReference type="NCBI Taxonomy" id="1400863"/>
    <lineage>
        <taxon>Bacteria</taxon>
        <taxon>Pseudomonadati</taxon>
        <taxon>Pseudomonadota</taxon>
        <taxon>Gammaproteobacteria</taxon>
        <taxon>Candidatus Competibacteraceae</taxon>
        <taxon>Candidatus Competibacter</taxon>
    </lineage>
</organism>
<dbReference type="STRING" id="1400863.BN873_350009"/>
<feature type="chain" id="PRO_5004880447" evidence="5">
    <location>
        <begin position="25"/>
        <end position="237"/>
    </location>
</feature>
<keyword evidence="2 3" id="KW-0802">TPR repeat</keyword>
<feature type="compositionally biased region" description="Low complexity" evidence="4">
    <location>
        <begin position="224"/>
        <end position="237"/>
    </location>
</feature>
<evidence type="ECO:0000313" key="6">
    <source>
        <dbReference type="EMBL" id="CDI02747.1"/>
    </source>
</evidence>
<dbReference type="EMBL" id="CBTJ020000042">
    <property type="protein sequence ID" value="CDI02747.1"/>
    <property type="molecule type" value="Genomic_DNA"/>
</dbReference>
<evidence type="ECO:0000256" key="3">
    <source>
        <dbReference type="PROSITE-ProRule" id="PRU00339"/>
    </source>
</evidence>
<dbReference type="GO" id="GO:0055087">
    <property type="term" value="C:Ski complex"/>
    <property type="evidence" value="ECO:0007669"/>
    <property type="project" value="InterPro"/>
</dbReference>
<comment type="caution">
    <text evidence="6">The sequence shown here is derived from an EMBL/GenBank/DDBJ whole genome shotgun (WGS) entry which is preliminary data.</text>
</comment>
<name>W6MDE8_9GAMM</name>
<dbReference type="PROSITE" id="PS50005">
    <property type="entry name" value="TPR"/>
    <property type="match status" value="2"/>
</dbReference>
<evidence type="ECO:0000256" key="5">
    <source>
        <dbReference type="SAM" id="SignalP"/>
    </source>
</evidence>
<dbReference type="InterPro" id="IPR039226">
    <property type="entry name" value="Ski3/TTC37"/>
</dbReference>
<dbReference type="Proteomes" id="UP000035760">
    <property type="component" value="Unassembled WGS sequence"/>
</dbReference>
<feature type="signal peptide" evidence="5">
    <location>
        <begin position="1"/>
        <end position="24"/>
    </location>
</feature>
<dbReference type="PANTHER" id="PTHR15704">
    <property type="entry name" value="SUPERKILLER 3 PROTEIN-RELATED"/>
    <property type="match status" value="1"/>
</dbReference>
<dbReference type="InterPro" id="IPR011990">
    <property type="entry name" value="TPR-like_helical_dom_sf"/>
</dbReference>
<keyword evidence="5" id="KW-0732">Signal</keyword>
<sequence>MYNTLCVALVPLLAIGAGVLPASAQTTDQNRYYIQQMIELAANNDEHGLTATQQVLAQSPKPQPKDAVGARAAFERGRALLEQDQLDAALTALRQASQSDPSNVEALNYLGLAYRKLNRLPEAEAALQQTLALEPTRAVAWFQLAQVYGLQNDTRRAVGALANTYRFAENPMRAEEILRNIAENEAADTLRNAALDTLRLYKLPVATPIVPPLPTNPGIRPLNSRSRSTQAQRSAAS</sequence>
<proteinExistence type="predicted"/>
<dbReference type="RefSeq" id="WP_048673221.1">
    <property type="nucleotide sequence ID" value="NZ_CBTJ020000042.1"/>
</dbReference>
<keyword evidence="1" id="KW-0677">Repeat</keyword>
<reference evidence="6" key="2">
    <citation type="submission" date="2014-03" db="EMBL/GenBank/DDBJ databases">
        <title>Candidatus Competibacter-lineage genomes retrieved from metagenomes reveal functional metabolic diversity.</title>
        <authorList>
            <person name="McIlroy S.J."/>
            <person name="Albertsen M."/>
            <person name="Andresen E.K."/>
            <person name="Saunders A.M."/>
            <person name="Kristiansen R."/>
            <person name="Stokholm-Bjerregaard M."/>
            <person name="Nielsen K.L."/>
            <person name="Nielsen P.H."/>
        </authorList>
    </citation>
    <scope>NUCLEOTIDE SEQUENCE</scope>
    <source>
        <strain evidence="6">Run_A_D11</strain>
    </source>
</reference>
<feature type="repeat" description="TPR" evidence="3">
    <location>
        <begin position="104"/>
        <end position="137"/>
    </location>
</feature>
<keyword evidence="7" id="KW-1185">Reference proteome</keyword>
<dbReference type="Gene3D" id="1.25.40.10">
    <property type="entry name" value="Tetratricopeptide repeat domain"/>
    <property type="match status" value="1"/>
</dbReference>
<evidence type="ECO:0000313" key="7">
    <source>
        <dbReference type="Proteomes" id="UP000035760"/>
    </source>
</evidence>
<reference evidence="6" key="1">
    <citation type="submission" date="2013-07" db="EMBL/GenBank/DDBJ databases">
        <authorList>
            <person name="McIlroy S."/>
        </authorList>
    </citation>
    <scope>NUCLEOTIDE SEQUENCE [LARGE SCALE GENOMIC DNA]</scope>
    <source>
        <strain evidence="6">Run_A_D11</strain>
    </source>
</reference>
<dbReference type="PANTHER" id="PTHR15704:SF7">
    <property type="entry name" value="SUPERKILLER COMPLEX PROTEIN 3"/>
    <property type="match status" value="1"/>
</dbReference>
<evidence type="ECO:0000256" key="1">
    <source>
        <dbReference type="ARBA" id="ARBA00022737"/>
    </source>
</evidence>
<accession>W6MDE8</accession>
<dbReference type="SMART" id="SM00028">
    <property type="entry name" value="TPR"/>
    <property type="match status" value="3"/>
</dbReference>
<protein>
    <submittedName>
        <fullName evidence="6">Uncharacterized protein</fullName>
    </submittedName>
</protein>
<evidence type="ECO:0000256" key="2">
    <source>
        <dbReference type="ARBA" id="ARBA00022803"/>
    </source>
</evidence>
<dbReference type="InterPro" id="IPR019734">
    <property type="entry name" value="TPR_rpt"/>
</dbReference>